<evidence type="ECO:0000313" key="2">
    <source>
        <dbReference type="Proteomes" id="UP000054693"/>
    </source>
</evidence>
<dbReference type="Proteomes" id="UP000054693">
    <property type="component" value="Unassembled WGS sequence"/>
</dbReference>
<reference evidence="1 2" key="1">
    <citation type="submission" date="2015-11" db="EMBL/GenBank/DDBJ databases">
        <title>Genomic analysis of 38 Legionella species identifies large and diverse effector repertoires.</title>
        <authorList>
            <person name="Burstein D."/>
            <person name="Amaro F."/>
            <person name="Zusman T."/>
            <person name="Lifshitz Z."/>
            <person name="Cohen O."/>
            <person name="Gilbert J.A."/>
            <person name="Pupko T."/>
            <person name="Shuman H.A."/>
            <person name="Segal G."/>
        </authorList>
    </citation>
    <scope>NUCLEOTIDE SEQUENCE [LARGE SCALE GENOMIC DNA]</scope>
    <source>
        <strain evidence="1 2">ATCC 49180</strain>
    </source>
</reference>
<name>A0A0W0ZZ39_9GAMM</name>
<organism evidence="1 2">
    <name type="scientific">Legionella tucsonensis</name>
    <dbReference type="NCBI Taxonomy" id="40335"/>
    <lineage>
        <taxon>Bacteria</taxon>
        <taxon>Pseudomonadati</taxon>
        <taxon>Pseudomonadota</taxon>
        <taxon>Gammaproteobacteria</taxon>
        <taxon>Legionellales</taxon>
        <taxon>Legionellaceae</taxon>
        <taxon>Legionella</taxon>
    </lineage>
</organism>
<evidence type="ECO:0000313" key="1">
    <source>
        <dbReference type="EMBL" id="KTD74373.1"/>
    </source>
</evidence>
<dbReference type="PATRIC" id="fig|40335.7.peg.2365"/>
<keyword evidence="2" id="KW-1185">Reference proteome</keyword>
<dbReference type="EMBL" id="LNZA01000001">
    <property type="protein sequence ID" value="KTD74373.1"/>
    <property type="molecule type" value="Genomic_DNA"/>
</dbReference>
<dbReference type="RefSeq" id="WP_058521338.1">
    <property type="nucleotide sequence ID" value="NZ_CAAAIP010000003.1"/>
</dbReference>
<proteinExistence type="predicted"/>
<sequence>MKKKFQDFKKIFKNRPEVDLPMSDEERTVSKIRVLLNEEISHFEKVYKEAGYNESHKNFKDVLTALKDLSKNSNTIITKEAFLDAIEETREKLPQKESKMGSAMAFGIGDGSRNILDKVEEELKTPESKLTP</sequence>
<dbReference type="AlphaFoldDB" id="A0A0W0ZZ39"/>
<comment type="caution">
    <text evidence="1">The sequence shown here is derived from an EMBL/GenBank/DDBJ whole genome shotgun (WGS) entry which is preliminary data.</text>
</comment>
<accession>A0A0W0ZZ39</accession>
<protein>
    <submittedName>
        <fullName evidence="1">Uncharacterized protein</fullName>
    </submittedName>
</protein>
<gene>
    <name evidence="1" type="ORF">Ltuc_2220</name>
</gene>